<dbReference type="PANTHER" id="PTHR39196">
    <property type="entry name" value="PRIMOSOME, DNAD SUBUNIT"/>
    <property type="match status" value="1"/>
</dbReference>
<feature type="compositionally biased region" description="Basic and acidic residues" evidence="1">
    <location>
        <begin position="218"/>
        <end position="236"/>
    </location>
</feature>
<feature type="region of interest" description="Disordered" evidence="1">
    <location>
        <begin position="177"/>
        <end position="196"/>
    </location>
</feature>
<evidence type="ECO:0000313" key="3">
    <source>
        <dbReference type="EMBL" id="DAE25752.1"/>
    </source>
</evidence>
<feature type="region of interest" description="Disordered" evidence="1">
    <location>
        <begin position="218"/>
        <end position="260"/>
    </location>
</feature>
<sequence>MSDPAVCSPDIPTFPRSSSFRPADVLSTLNIKLMPKTAKKGFTYFRFETDHFYDPKVKRLKNKFGMEGWGVFHFIVNEIYRVEGCYMVMDADGLFDISDYSRMDEKKVSDIIDYCAELGLFNKELWQDKQILTSEEIQELYVGICKAIHRKPGIPESILLLETEPSPESATIPHATCEQQDTPAHECGSPASLPEDGKEIRQAVTRIRTLFAAEKELREEADKTRENKPYKIKENKISSPTPPAQASGEGEKDEDRDSLPGKLKYLGVDEYYTGWIYRLSACYPEFPVGKAIEDILQSDFHLTKGNYLYPLVENYIAKYNAEYGEADRQRRQEETMRNRRKTLELLGVAVRDQQEILQLASVAPMVLDTALKETWGNKRIKSPTRFILSRMRQAVSA</sequence>
<evidence type="ECO:0000259" key="2">
    <source>
        <dbReference type="Pfam" id="PF14297"/>
    </source>
</evidence>
<reference evidence="3" key="1">
    <citation type="journal article" date="2021" name="Proc. Natl. Acad. Sci. U.S.A.">
        <title>A Catalog of Tens of Thousands of Viruses from Human Metagenomes Reveals Hidden Associations with Chronic Diseases.</title>
        <authorList>
            <person name="Tisza M.J."/>
            <person name="Buck C.B."/>
        </authorList>
    </citation>
    <scope>NUCLEOTIDE SEQUENCE</scope>
    <source>
        <strain evidence="3">CtPB44</strain>
    </source>
</reference>
<protein>
    <recommendedName>
        <fullName evidence="2">Lin1244/Lin1753-like N-terminal domain-containing protein</fullName>
    </recommendedName>
</protein>
<dbReference type="EMBL" id="BK015801">
    <property type="protein sequence ID" value="DAE25752.1"/>
    <property type="molecule type" value="Genomic_DNA"/>
</dbReference>
<dbReference type="PANTHER" id="PTHR39196:SF1">
    <property type="entry name" value="PRIMOSOME, DNAD SUBUNIT"/>
    <property type="match status" value="1"/>
</dbReference>
<proteinExistence type="predicted"/>
<evidence type="ECO:0000256" key="1">
    <source>
        <dbReference type="SAM" id="MobiDB-lite"/>
    </source>
</evidence>
<dbReference type="Pfam" id="PF14297">
    <property type="entry name" value="Lin1244_N"/>
    <property type="match status" value="1"/>
</dbReference>
<name>A0A8S5R325_9CAUD</name>
<accession>A0A8S5R325</accession>
<dbReference type="InterPro" id="IPR025400">
    <property type="entry name" value="Lin1244/Lin1753-like_N"/>
</dbReference>
<feature type="domain" description="Lin1244/Lin1753-like N-terminal" evidence="2">
    <location>
        <begin position="44"/>
        <end position="137"/>
    </location>
</feature>
<feature type="compositionally biased region" description="Basic and acidic residues" evidence="1">
    <location>
        <begin position="249"/>
        <end position="259"/>
    </location>
</feature>
<organism evidence="3">
    <name type="scientific">Siphoviridae sp. ctPB44</name>
    <dbReference type="NCBI Taxonomy" id="2827274"/>
    <lineage>
        <taxon>Viruses</taxon>
        <taxon>Duplodnaviria</taxon>
        <taxon>Heunggongvirae</taxon>
        <taxon>Uroviricota</taxon>
        <taxon>Caudoviricetes</taxon>
    </lineage>
</organism>